<dbReference type="SUPFAM" id="SSF88659">
    <property type="entry name" value="Sigma3 and sigma4 domains of RNA polymerase sigma factors"/>
    <property type="match status" value="1"/>
</dbReference>
<dbReference type="Pfam" id="PF04545">
    <property type="entry name" value="Sigma70_r4"/>
    <property type="match status" value="1"/>
</dbReference>
<dbReference type="Proteomes" id="UP000282892">
    <property type="component" value="Chromosome"/>
</dbReference>
<proteinExistence type="predicted"/>
<dbReference type="GO" id="GO:0006352">
    <property type="term" value="P:DNA-templated transcription initiation"/>
    <property type="evidence" value="ECO:0007669"/>
    <property type="project" value="InterPro"/>
</dbReference>
<dbReference type="InterPro" id="IPR007630">
    <property type="entry name" value="RNA_pol_sigma70_r4"/>
</dbReference>
<dbReference type="CDD" id="cd06171">
    <property type="entry name" value="Sigma70_r4"/>
    <property type="match status" value="1"/>
</dbReference>
<evidence type="ECO:0000313" key="2">
    <source>
        <dbReference type="EMBL" id="AZU60384.1"/>
    </source>
</evidence>
<dbReference type="RefSeq" id="WP_066391349.1">
    <property type="nucleotide sequence ID" value="NZ_CP022572.1"/>
</dbReference>
<evidence type="ECO:0000313" key="3">
    <source>
        <dbReference type="Proteomes" id="UP000282892"/>
    </source>
</evidence>
<dbReference type="KEGG" id="nmk:CHR53_03375"/>
<feature type="domain" description="RNA polymerase sigma-70 region 4" evidence="1">
    <location>
        <begin position="153"/>
        <end position="201"/>
    </location>
</feature>
<sequence length="209" mass="25034">MDKFPFPYERTHPHLKKKFERTILAYQSELLNPMIQDFLSNKTNYDLFVKSICFPTNENHIKLDRAFQQFYGEIRLIHYISKHLTHYSWHFYQKEKKEYEYHLYTFDQPIKEESNMYSLGSLISDGNSEMIDSILIQSKSLMDHVQDPKLYLALQRLTIKQKKVLELYYLYNLSHTEIGKILQVSQQAVSKTIKNALRKLRIYYMGGNS</sequence>
<dbReference type="NCBIfam" id="TIGR02937">
    <property type="entry name" value="sigma70-ECF"/>
    <property type="match status" value="1"/>
</dbReference>
<organism evidence="2 3">
    <name type="scientific">Neobacillus mesonae</name>
    <dbReference type="NCBI Taxonomy" id="1193713"/>
    <lineage>
        <taxon>Bacteria</taxon>
        <taxon>Bacillati</taxon>
        <taxon>Bacillota</taxon>
        <taxon>Bacilli</taxon>
        <taxon>Bacillales</taxon>
        <taxon>Bacillaceae</taxon>
        <taxon>Neobacillus</taxon>
    </lineage>
</organism>
<protein>
    <submittedName>
        <fullName evidence="2">Sigma-70 family RNA polymerase sigma factor</fullName>
    </submittedName>
</protein>
<dbReference type="InterPro" id="IPR014284">
    <property type="entry name" value="RNA_pol_sigma-70_dom"/>
</dbReference>
<dbReference type="AlphaFoldDB" id="A0A3Q9QS62"/>
<gene>
    <name evidence="2" type="ORF">CHR53_03375</name>
</gene>
<keyword evidence="3" id="KW-1185">Reference proteome</keyword>
<dbReference type="OrthoDB" id="2942336at2"/>
<dbReference type="GO" id="GO:0003700">
    <property type="term" value="F:DNA-binding transcription factor activity"/>
    <property type="evidence" value="ECO:0007669"/>
    <property type="project" value="InterPro"/>
</dbReference>
<dbReference type="InterPro" id="IPR013324">
    <property type="entry name" value="RNA_pol_sigma_r3/r4-like"/>
</dbReference>
<dbReference type="STRING" id="1193713.GCA_001636315_03195"/>
<name>A0A3Q9QS62_9BACI</name>
<evidence type="ECO:0000259" key="1">
    <source>
        <dbReference type="Pfam" id="PF04545"/>
    </source>
</evidence>
<accession>A0A3Q9QS62</accession>
<reference evidence="2 3" key="1">
    <citation type="submission" date="2017-07" db="EMBL/GenBank/DDBJ databases">
        <title>The complete genome sequence of Bacillus mesonae strain H20-5, an efficient strain improving plant abiotic stress resistance.</title>
        <authorList>
            <person name="Kim S.Y."/>
            <person name="Song H."/>
            <person name="Sang M.K."/>
            <person name="Weon H.-Y."/>
            <person name="Song J."/>
        </authorList>
    </citation>
    <scope>NUCLEOTIDE SEQUENCE [LARGE SCALE GENOMIC DNA]</scope>
    <source>
        <strain evidence="2 3">H20-5</strain>
    </source>
</reference>
<dbReference type="EMBL" id="CP022572">
    <property type="protein sequence ID" value="AZU60384.1"/>
    <property type="molecule type" value="Genomic_DNA"/>
</dbReference>
<dbReference type="Gene3D" id="1.20.140.160">
    <property type="match status" value="1"/>
</dbReference>